<feature type="compositionally biased region" description="Acidic residues" evidence="1">
    <location>
        <begin position="161"/>
        <end position="179"/>
    </location>
</feature>
<reference evidence="2 3" key="1">
    <citation type="submission" date="2024-04" db="EMBL/GenBank/DDBJ databases">
        <title>genome sequences of Mucor flavus KT1a and Helicostylum pulchrum KT1b strains isolated from the surface of a dry-aged beef.</title>
        <authorList>
            <person name="Toyotome T."/>
            <person name="Hosono M."/>
            <person name="Torimaru M."/>
            <person name="Fukuda K."/>
            <person name="Mikami N."/>
        </authorList>
    </citation>
    <scope>NUCLEOTIDE SEQUENCE [LARGE SCALE GENOMIC DNA]</scope>
    <source>
        <strain evidence="2 3">KT1a</strain>
    </source>
</reference>
<feature type="compositionally biased region" description="Polar residues" evidence="1">
    <location>
        <begin position="206"/>
        <end position="221"/>
    </location>
</feature>
<organism evidence="2 3">
    <name type="scientific">Mucor flavus</name>
    <dbReference type="NCBI Taxonomy" id="439312"/>
    <lineage>
        <taxon>Eukaryota</taxon>
        <taxon>Fungi</taxon>
        <taxon>Fungi incertae sedis</taxon>
        <taxon>Mucoromycota</taxon>
        <taxon>Mucoromycotina</taxon>
        <taxon>Mucoromycetes</taxon>
        <taxon>Mucorales</taxon>
        <taxon>Mucorineae</taxon>
        <taxon>Mucoraceae</taxon>
        <taxon>Mucor</taxon>
    </lineage>
</organism>
<evidence type="ECO:0000313" key="2">
    <source>
        <dbReference type="EMBL" id="GAA5816578.1"/>
    </source>
</evidence>
<name>A0ABP9ZBT0_9FUNG</name>
<feature type="region of interest" description="Disordered" evidence="1">
    <location>
        <begin position="57"/>
        <end position="231"/>
    </location>
</feature>
<gene>
    <name evidence="2" type="ORF">MFLAVUS_010108</name>
</gene>
<keyword evidence="3" id="KW-1185">Reference proteome</keyword>
<dbReference type="EMBL" id="BAABUK010000033">
    <property type="protein sequence ID" value="GAA5816578.1"/>
    <property type="molecule type" value="Genomic_DNA"/>
</dbReference>
<proteinExistence type="predicted"/>
<feature type="region of interest" description="Disordered" evidence="1">
    <location>
        <begin position="257"/>
        <end position="278"/>
    </location>
</feature>
<feature type="region of interest" description="Disordered" evidence="1">
    <location>
        <begin position="1"/>
        <end position="20"/>
    </location>
</feature>
<protein>
    <submittedName>
        <fullName evidence="2">Uncharacterized protein</fullName>
    </submittedName>
</protein>
<comment type="caution">
    <text evidence="2">The sequence shown here is derived from an EMBL/GenBank/DDBJ whole genome shotgun (WGS) entry which is preliminary data.</text>
</comment>
<sequence>MSMNSRYRERKYNTSDNDRLLRALSQPVQAWDKKWTQHSNSKTLQTFKWIKSERVIEYEQDEESEEEPEPMETEQSTEVEQVEPKLETEQPVTTVEQEAESNQESENKIEAIENAPNSKKSEESIPGGPSSLITNKALTSLQRDDLDDDDSRSQTPKLNDISDEEVDQKNDDDDDEDAADNMNDPSKHPALAPHAEVHMTDDEAMTDSTAATPQTESNTPMPQLEDDHMEEPPQIAHPLSQEILTGIIASEEIASLNNDSPAIQTPEDVAPNHIHRED</sequence>
<feature type="compositionally biased region" description="Acidic residues" evidence="1">
    <location>
        <begin position="58"/>
        <end position="81"/>
    </location>
</feature>
<evidence type="ECO:0000313" key="3">
    <source>
        <dbReference type="Proteomes" id="UP001473302"/>
    </source>
</evidence>
<dbReference type="Proteomes" id="UP001473302">
    <property type="component" value="Unassembled WGS sequence"/>
</dbReference>
<accession>A0ABP9ZBT0</accession>
<evidence type="ECO:0000256" key="1">
    <source>
        <dbReference type="SAM" id="MobiDB-lite"/>
    </source>
</evidence>